<dbReference type="Gene3D" id="3.30.300.20">
    <property type="match status" value="1"/>
</dbReference>
<dbReference type="GO" id="GO:0008360">
    <property type="term" value="P:regulation of cell shape"/>
    <property type="evidence" value="ECO:0007669"/>
    <property type="project" value="UniProtKB-KW"/>
</dbReference>
<sequence>MKEFIEYLIKSIVKNPDAVKISESQGEEGKVIYTITASKEDMGTIIGRKGRNIQSIRNVARIKAIRDDVHIQIEVVDEDGRRSPNEAPKGEVSDVDADVDALEAEIEAEDNA</sequence>
<keyword evidence="2 3" id="KW-0694">RNA-binding</keyword>
<evidence type="ECO:0000256" key="2">
    <source>
        <dbReference type="ARBA" id="ARBA00022884"/>
    </source>
</evidence>
<proteinExistence type="inferred from homology"/>
<dbReference type="GO" id="GO:0005737">
    <property type="term" value="C:cytoplasm"/>
    <property type="evidence" value="ECO:0007669"/>
    <property type="project" value="UniProtKB-SubCell"/>
</dbReference>
<evidence type="ECO:0000256" key="4">
    <source>
        <dbReference type="SAM" id="MobiDB-lite"/>
    </source>
</evidence>
<evidence type="ECO:0000256" key="1">
    <source>
        <dbReference type="ARBA" id="ARBA00022490"/>
    </source>
</evidence>
<evidence type="ECO:0000313" key="5">
    <source>
        <dbReference type="EMBL" id="OGC63439.1"/>
    </source>
</evidence>
<keyword evidence="3" id="KW-0133">Cell shape</keyword>
<dbReference type="Pfam" id="PF13083">
    <property type="entry name" value="KH_KhpA-B"/>
    <property type="match status" value="1"/>
</dbReference>
<feature type="region of interest" description="Disordered" evidence="4">
    <location>
        <begin position="76"/>
        <end position="98"/>
    </location>
</feature>
<dbReference type="Proteomes" id="UP000176614">
    <property type="component" value="Unassembled WGS sequence"/>
</dbReference>
<gene>
    <name evidence="3" type="primary">khpA</name>
    <name evidence="5" type="ORF">A2264_01785</name>
</gene>
<protein>
    <recommendedName>
        <fullName evidence="3">RNA-binding protein KhpA</fullName>
    </recommendedName>
    <alternativeName>
        <fullName evidence="3">KH-domain protein A</fullName>
    </alternativeName>
</protein>
<dbReference type="EMBL" id="MEVT01000006">
    <property type="protein sequence ID" value="OGC63439.1"/>
    <property type="molecule type" value="Genomic_DNA"/>
</dbReference>
<organism evidence="5 6">
    <name type="scientific">candidate division WWE3 bacterium RIFOXYA2_FULL_46_9</name>
    <dbReference type="NCBI Taxonomy" id="1802636"/>
    <lineage>
        <taxon>Bacteria</taxon>
        <taxon>Katanobacteria</taxon>
    </lineage>
</organism>
<comment type="similarity">
    <text evidence="3">Belongs to the KhpA RNA-binding protein family.</text>
</comment>
<dbReference type="GO" id="GO:0003723">
    <property type="term" value="F:RNA binding"/>
    <property type="evidence" value="ECO:0007669"/>
    <property type="project" value="UniProtKB-UniRule"/>
</dbReference>
<comment type="subcellular location">
    <subcellularLocation>
        <location evidence="3">Cytoplasm</location>
    </subcellularLocation>
</comment>
<comment type="subunit">
    <text evidence="3">Forms a complex with KhpB.</text>
</comment>
<accession>A0A1F4W1Z5</accession>
<dbReference type="PROSITE" id="PS50084">
    <property type="entry name" value="KH_TYPE_1"/>
    <property type="match status" value="1"/>
</dbReference>
<reference evidence="5 6" key="1">
    <citation type="journal article" date="2016" name="Nat. Commun.">
        <title>Thousands of microbial genomes shed light on interconnected biogeochemical processes in an aquifer system.</title>
        <authorList>
            <person name="Anantharaman K."/>
            <person name="Brown C.T."/>
            <person name="Hug L.A."/>
            <person name="Sharon I."/>
            <person name="Castelle C.J."/>
            <person name="Probst A.J."/>
            <person name="Thomas B.C."/>
            <person name="Singh A."/>
            <person name="Wilkins M.J."/>
            <person name="Karaoz U."/>
            <person name="Brodie E.L."/>
            <person name="Williams K.H."/>
            <person name="Hubbard S.S."/>
            <person name="Banfield J.F."/>
        </authorList>
    </citation>
    <scope>NUCLEOTIDE SEQUENCE [LARGE SCALE GENOMIC DNA]</scope>
</reference>
<dbReference type="InterPro" id="IPR015946">
    <property type="entry name" value="KH_dom-like_a/b"/>
</dbReference>
<dbReference type="PANTHER" id="PTHR34654">
    <property type="entry name" value="UPF0109 PROTEIN SCO5592"/>
    <property type="match status" value="1"/>
</dbReference>
<feature type="compositionally biased region" description="Basic and acidic residues" evidence="4">
    <location>
        <begin position="78"/>
        <end position="92"/>
    </location>
</feature>
<dbReference type="PANTHER" id="PTHR34654:SF1">
    <property type="entry name" value="RNA-BINDING PROTEIN KHPA"/>
    <property type="match status" value="1"/>
</dbReference>
<comment type="function">
    <text evidence="3">A probable RNA chaperone. Forms a complex with KhpB which binds to cellular RNA and controls its expression. Plays a role in peptidoglycan (PG) homeostasis and cell length regulation.</text>
</comment>
<dbReference type="SUPFAM" id="SSF54814">
    <property type="entry name" value="Prokaryotic type KH domain (KH-domain type II)"/>
    <property type="match status" value="1"/>
</dbReference>
<comment type="caution">
    <text evidence="5">The sequence shown here is derived from an EMBL/GenBank/DDBJ whole genome shotgun (WGS) entry which is preliminary data.</text>
</comment>
<dbReference type="AlphaFoldDB" id="A0A1F4W1Z5"/>
<evidence type="ECO:0000313" key="6">
    <source>
        <dbReference type="Proteomes" id="UP000176614"/>
    </source>
</evidence>
<dbReference type="HAMAP" id="MF_00088">
    <property type="entry name" value="KhpA"/>
    <property type="match status" value="1"/>
</dbReference>
<dbReference type="GO" id="GO:0009252">
    <property type="term" value="P:peptidoglycan biosynthetic process"/>
    <property type="evidence" value="ECO:0007669"/>
    <property type="project" value="UniProtKB-UniRule"/>
</dbReference>
<dbReference type="CDD" id="cd22533">
    <property type="entry name" value="KH-II_YlqC-like"/>
    <property type="match status" value="1"/>
</dbReference>
<name>A0A1F4W1Z5_UNCKA</name>
<keyword evidence="3" id="KW-0143">Chaperone</keyword>
<dbReference type="GO" id="GO:0071555">
    <property type="term" value="P:cell wall organization"/>
    <property type="evidence" value="ECO:0007669"/>
    <property type="project" value="UniProtKB-KW"/>
</dbReference>
<dbReference type="InterPro" id="IPR009019">
    <property type="entry name" value="KH_sf_prok-type"/>
</dbReference>
<keyword evidence="1 3" id="KW-0963">Cytoplasm</keyword>
<dbReference type="InterPro" id="IPR020627">
    <property type="entry name" value="KhpA"/>
</dbReference>
<keyword evidence="3" id="KW-0961">Cell wall biogenesis/degradation</keyword>
<evidence type="ECO:0000256" key="3">
    <source>
        <dbReference type="HAMAP-Rule" id="MF_00088"/>
    </source>
</evidence>